<evidence type="ECO:0000256" key="1">
    <source>
        <dbReference type="ARBA" id="ARBA00004251"/>
    </source>
</evidence>
<keyword evidence="9" id="KW-1015">Disulfide bond</keyword>
<evidence type="ECO:0000256" key="9">
    <source>
        <dbReference type="ARBA" id="ARBA00023157"/>
    </source>
</evidence>
<dbReference type="PANTHER" id="PTHR31764:SF0">
    <property type="entry name" value="GENERATIVE CELL SPECIFIC-1_HAP2 DOMAIN-CONTAINING PROTEIN"/>
    <property type="match status" value="1"/>
</dbReference>
<evidence type="ECO:0000256" key="7">
    <source>
        <dbReference type="ARBA" id="ARBA00023121"/>
    </source>
</evidence>
<evidence type="ECO:0000256" key="4">
    <source>
        <dbReference type="ARBA" id="ARBA00022692"/>
    </source>
</evidence>
<sequence>MVKAQALYIMVNATKGLFISCIPSFEDLYLVIPRQGSEDRPQNLGRNFSMWMLLERVRFTDGIECDKIGVSYEAFTAQPDFCSGTLGSCLHNQLRDFWHINTRSRIICCPNIEWRAGLKESTNIQDAETHSFSIGITEALNMNLLIELRADDIEYVYQRSPGKIISVTVLTFEALTQFGTATITTRNIGTLEASYSITILHEEPSR</sequence>
<dbReference type="GO" id="GO:0008289">
    <property type="term" value="F:lipid binding"/>
    <property type="evidence" value="ECO:0007669"/>
    <property type="project" value="UniProtKB-KW"/>
</dbReference>
<accession>A0AAV7FDL1</accession>
<dbReference type="AlphaFoldDB" id="A0AAV7FDL1"/>
<evidence type="ECO:0000256" key="10">
    <source>
        <dbReference type="ARBA" id="ARBA00023279"/>
    </source>
</evidence>
<keyword evidence="8" id="KW-0472">Membrane</keyword>
<keyword evidence="4" id="KW-0812">Transmembrane</keyword>
<dbReference type="InterPro" id="IPR018928">
    <property type="entry name" value="HAP2/GCS1_dom"/>
</dbReference>
<evidence type="ECO:0000313" key="12">
    <source>
        <dbReference type="EMBL" id="KAG9458689.1"/>
    </source>
</evidence>
<comment type="subcellular location">
    <subcellularLocation>
        <location evidence="1">Cell membrane</location>
        <topology evidence="1">Single-pass type I membrane protein</topology>
    </subcellularLocation>
</comment>
<dbReference type="InterPro" id="IPR040326">
    <property type="entry name" value="HAP2/GCS1"/>
</dbReference>
<proteinExistence type="inferred from homology"/>
<name>A0AAV7FDL1_ARIFI</name>
<evidence type="ECO:0000313" key="13">
    <source>
        <dbReference type="Proteomes" id="UP000825729"/>
    </source>
</evidence>
<organism evidence="12 13">
    <name type="scientific">Aristolochia fimbriata</name>
    <name type="common">White veined hardy Dutchman's pipe vine</name>
    <dbReference type="NCBI Taxonomy" id="158543"/>
    <lineage>
        <taxon>Eukaryota</taxon>
        <taxon>Viridiplantae</taxon>
        <taxon>Streptophyta</taxon>
        <taxon>Embryophyta</taxon>
        <taxon>Tracheophyta</taxon>
        <taxon>Spermatophyta</taxon>
        <taxon>Magnoliopsida</taxon>
        <taxon>Magnoliidae</taxon>
        <taxon>Piperales</taxon>
        <taxon>Aristolochiaceae</taxon>
        <taxon>Aristolochia</taxon>
    </lineage>
</organism>
<dbReference type="Proteomes" id="UP000825729">
    <property type="component" value="Unassembled WGS sequence"/>
</dbReference>
<dbReference type="PANTHER" id="PTHR31764">
    <property type="entry name" value="PROTEIN HAPLESS 2"/>
    <property type="match status" value="1"/>
</dbReference>
<dbReference type="GO" id="GO:0005886">
    <property type="term" value="C:plasma membrane"/>
    <property type="evidence" value="ECO:0007669"/>
    <property type="project" value="UniProtKB-SubCell"/>
</dbReference>
<keyword evidence="7" id="KW-0446">Lipid-binding</keyword>
<evidence type="ECO:0000256" key="5">
    <source>
        <dbReference type="ARBA" id="ARBA00022729"/>
    </source>
</evidence>
<keyword evidence="3" id="KW-1003">Cell membrane</keyword>
<protein>
    <recommendedName>
        <fullName evidence="11">Generative cell specific-1/HAP2 domain-containing protein</fullName>
    </recommendedName>
</protein>
<evidence type="ECO:0000259" key="11">
    <source>
        <dbReference type="Pfam" id="PF10699"/>
    </source>
</evidence>
<evidence type="ECO:0000256" key="3">
    <source>
        <dbReference type="ARBA" id="ARBA00022475"/>
    </source>
</evidence>
<evidence type="ECO:0000256" key="8">
    <source>
        <dbReference type="ARBA" id="ARBA00023136"/>
    </source>
</evidence>
<gene>
    <name evidence="12" type="ORF">H6P81_003197</name>
</gene>
<feature type="domain" description="Generative cell specific-1/HAP2" evidence="11">
    <location>
        <begin position="21"/>
        <end position="199"/>
    </location>
</feature>
<comment type="caution">
    <text evidence="12">The sequence shown here is derived from an EMBL/GenBank/DDBJ whole genome shotgun (WGS) entry which is preliminary data.</text>
</comment>
<dbReference type="Pfam" id="PF10699">
    <property type="entry name" value="HAP2-GCS1"/>
    <property type="match status" value="1"/>
</dbReference>
<keyword evidence="13" id="KW-1185">Reference proteome</keyword>
<evidence type="ECO:0000256" key="2">
    <source>
        <dbReference type="ARBA" id="ARBA00010929"/>
    </source>
</evidence>
<keyword evidence="10" id="KW-0278">Fertilization</keyword>
<evidence type="ECO:0000256" key="6">
    <source>
        <dbReference type="ARBA" id="ARBA00022989"/>
    </source>
</evidence>
<dbReference type="EMBL" id="JAINDJ010000002">
    <property type="protein sequence ID" value="KAG9458689.1"/>
    <property type="molecule type" value="Genomic_DNA"/>
</dbReference>
<keyword evidence="6" id="KW-1133">Transmembrane helix</keyword>
<comment type="similarity">
    <text evidence="2">Belongs to the HAP2/GCS1 family.</text>
</comment>
<reference evidence="12 13" key="1">
    <citation type="submission" date="2021-07" db="EMBL/GenBank/DDBJ databases">
        <title>The Aristolochia fimbriata genome: insights into angiosperm evolution, floral development and chemical biosynthesis.</title>
        <authorList>
            <person name="Jiao Y."/>
        </authorList>
    </citation>
    <scope>NUCLEOTIDE SEQUENCE [LARGE SCALE GENOMIC DNA]</scope>
    <source>
        <strain evidence="12">IBCAS-2021</strain>
        <tissue evidence="12">Leaf</tissue>
    </source>
</reference>
<keyword evidence="5" id="KW-0732">Signal</keyword>